<dbReference type="EMBL" id="CQEM01000015">
    <property type="protein sequence ID" value="CNL52886.1"/>
    <property type="molecule type" value="Genomic_DNA"/>
</dbReference>
<evidence type="ECO:0000313" key="2">
    <source>
        <dbReference type="EMBL" id="CNL52886.1"/>
    </source>
</evidence>
<feature type="chain" id="PRO_5006698802" evidence="1">
    <location>
        <begin position="23"/>
        <end position="53"/>
    </location>
</feature>
<gene>
    <name evidence="2" type="ORF">ERS008460_03124</name>
</gene>
<sequence length="53" mass="5881">MKYVYRLIINTVILLTSTTVHSAPVEKIIPVEAIIEDVIFITKADGTPLNVIN</sequence>
<accession>A0A0T9UM96</accession>
<evidence type="ECO:0000313" key="3">
    <source>
        <dbReference type="Proteomes" id="UP000040088"/>
    </source>
</evidence>
<feature type="signal peptide" evidence="1">
    <location>
        <begin position="1"/>
        <end position="22"/>
    </location>
</feature>
<keyword evidence="1" id="KW-0732">Signal</keyword>
<dbReference type="Proteomes" id="UP000040088">
    <property type="component" value="Unassembled WGS sequence"/>
</dbReference>
<organism evidence="2 3">
    <name type="scientific">Yersinia aleksiciae</name>
    <dbReference type="NCBI Taxonomy" id="263819"/>
    <lineage>
        <taxon>Bacteria</taxon>
        <taxon>Pseudomonadati</taxon>
        <taxon>Pseudomonadota</taxon>
        <taxon>Gammaproteobacteria</taxon>
        <taxon>Enterobacterales</taxon>
        <taxon>Yersiniaceae</taxon>
        <taxon>Yersinia</taxon>
    </lineage>
</organism>
<name>A0A0T9UM96_YERAE</name>
<protein>
    <submittedName>
        <fullName evidence="2">Uncharacterized protein</fullName>
    </submittedName>
</protein>
<proteinExistence type="predicted"/>
<reference evidence="3" key="1">
    <citation type="submission" date="2015-03" db="EMBL/GenBank/DDBJ databases">
        <authorList>
            <consortium name="Pathogen Informatics"/>
        </authorList>
    </citation>
    <scope>NUCLEOTIDE SEQUENCE [LARGE SCALE GENOMIC DNA]</scope>
    <source>
        <strain evidence="3">IP27925</strain>
    </source>
</reference>
<dbReference type="AlphaFoldDB" id="A0A0T9UM96"/>
<evidence type="ECO:0000256" key="1">
    <source>
        <dbReference type="SAM" id="SignalP"/>
    </source>
</evidence>